<organism evidence="2 3">
    <name type="scientific">Sedimentibacter acidaminivorans</name>
    <dbReference type="NCBI Taxonomy" id="913099"/>
    <lineage>
        <taxon>Bacteria</taxon>
        <taxon>Bacillati</taxon>
        <taxon>Bacillota</taxon>
        <taxon>Tissierellia</taxon>
        <taxon>Sedimentibacter</taxon>
    </lineage>
</organism>
<dbReference type="InterPro" id="IPR006901">
    <property type="entry name" value="TrmK"/>
</dbReference>
<name>A0ABS4GCL2_9FIRM</name>
<dbReference type="GO" id="GO:0160105">
    <property type="term" value="F:tRNA (adenine(22)-N1)-methyltransferase activity"/>
    <property type="evidence" value="ECO:0007669"/>
    <property type="project" value="UniProtKB-EC"/>
</dbReference>
<keyword evidence="2" id="KW-0489">Methyltransferase</keyword>
<proteinExistence type="predicted"/>
<evidence type="ECO:0000313" key="3">
    <source>
        <dbReference type="Proteomes" id="UP001519342"/>
    </source>
</evidence>
<keyword evidence="3" id="KW-1185">Reference proteome</keyword>
<protein>
    <submittedName>
        <fullName evidence="2">tRNA (Adenine22-N1)-methyltransferase</fullName>
        <ecNumber evidence="2">2.1.1.217</ecNumber>
    </submittedName>
</protein>
<dbReference type="PANTHER" id="PTHR38451">
    <property type="entry name" value="TRNA (ADENINE(22)-N(1))-METHYLTRANSFERASE"/>
    <property type="match status" value="1"/>
</dbReference>
<feature type="coiled-coil region" evidence="1">
    <location>
        <begin position="244"/>
        <end position="274"/>
    </location>
</feature>
<accession>A0ABS4GCL2</accession>
<dbReference type="SUPFAM" id="SSF53335">
    <property type="entry name" value="S-adenosyl-L-methionine-dependent methyltransferases"/>
    <property type="match status" value="1"/>
</dbReference>
<dbReference type="Gene3D" id="3.40.50.150">
    <property type="entry name" value="Vaccinia Virus protein VP39"/>
    <property type="match status" value="1"/>
</dbReference>
<evidence type="ECO:0000313" key="2">
    <source>
        <dbReference type="EMBL" id="MBP1925436.1"/>
    </source>
</evidence>
<keyword evidence="2" id="KW-0808">Transferase</keyword>
<dbReference type="EC" id="2.1.1.217" evidence="2"/>
<dbReference type="EMBL" id="JAGGKS010000003">
    <property type="protein sequence ID" value="MBP1925436.1"/>
    <property type="molecule type" value="Genomic_DNA"/>
</dbReference>
<reference evidence="2 3" key="1">
    <citation type="submission" date="2021-03" db="EMBL/GenBank/DDBJ databases">
        <title>Genomic Encyclopedia of Type Strains, Phase IV (KMG-IV): sequencing the most valuable type-strain genomes for metagenomic binning, comparative biology and taxonomic classification.</title>
        <authorList>
            <person name="Goeker M."/>
        </authorList>
    </citation>
    <scope>NUCLEOTIDE SEQUENCE [LARGE SCALE GENOMIC DNA]</scope>
    <source>
        <strain evidence="2 3">DSM 24004</strain>
    </source>
</reference>
<gene>
    <name evidence="2" type="ORF">J2Z76_001295</name>
</gene>
<dbReference type="GO" id="GO:0032259">
    <property type="term" value="P:methylation"/>
    <property type="evidence" value="ECO:0007669"/>
    <property type="project" value="UniProtKB-KW"/>
</dbReference>
<dbReference type="Proteomes" id="UP001519342">
    <property type="component" value="Unassembled WGS sequence"/>
</dbReference>
<dbReference type="PIRSF" id="PIRSF018637">
    <property type="entry name" value="TrmK"/>
    <property type="match status" value="1"/>
</dbReference>
<evidence type="ECO:0000256" key="1">
    <source>
        <dbReference type="SAM" id="Coils"/>
    </source>
</evidence>
<dbReference type="RefSeq" id="WP_209511172.1">
    <property type="nucleotide sequence ID" value="NZ_JAGGKS010000003.1"/>
</dbReference>
<comment type="caution">
    <text evidence="2">The sequence shown here is derived from an EMBL/GenBank/DDBJ whole genome shotgun (WGS) entry which is preliminary data.</text>
</comment>
<keyword evidence="1" id="KW-0175">Coiled coil</keyword>
<dbReference type="Pfam" id="PF12847">
    <property type="entry name" value="Methyltransf_18"/>
    <property type="match status" value="1"/>
</dbReference>
<sequence>MVKNSTTIGELLVDNCTTGKNNCKFCGTVHNRPFFLEKDNNMNRLEAIKSMVSKCNVVADIGTDHGYVAEMLLKDNTVKKVIATDLNKGPLNRAIEYLTTKNLDEKCDFRLGSGLEILNEKEADCIIIAGMGGELIRDILKTSKKVSLEAKQLVLQPMTAIDKLRKYLIENNYIISDEIIVKELHHFYFIIKANPISSDINNKSETSEKDEIFYEISKPLLEKKDIIMGEYINKIISTNNLIIHNLEKQNNNMYKEKIENLKNKNNKIMELKKYYEI</sequence>
<dbReference type="InterPro" id="IPR029063">
    <property type="entry name" value="SAM-dependent_MTases_sf"/>
</dbReference>
<dbReference type="PANTHER" id="PTHR38451:SF1">
    <property type="entry name" value="TRNA (ADENINE(22)-N(1))-METHYLTRANSFERASE"/>
    <property type="match status" value="1"/>
</dbReference>